<dbReference type="CDD" id="cd05403">
    <property type="entry name" value="NT_KNTase_like"/>
    <property type="match status" value="1"/>
</dbReference>
<dbReference type="InterPro" id="IPR002934">
    <property type="entry name" value="Polymerase_NTP_transf_dom"/>
</dbReference>
<comment type="caution">
    <text evidence="2">The sequence shown here is derived from an EMBL/GenBank/DDBJ whole genome shotgun (WGS) entry which is preliminary data.</text>
</comment>
<accession>A0A494YS10</accession>
<name>A0A494YS10_9BACI</name>
<dbReference type="Proteomes" id="UP000281813">
    <property type="component" value="Unassembled WGS sequence"/>
</dbReference>
<dbReference type="InterPro" id="IPR043519">
    <property type="entry name" value="NT_sf"/>
</dbReference>
<protein>
    <submittedName>
        <fullName evidence="2">Nucleotidyltransferase domain-containing protein</fullName>
    </submittedName>
</protein>
<keyword evidence="2" id="KW-0808">Transferase</keyword>
<dbReference type="Pfam" id="PF01909">
    <property type="entry name" value="NTP_transf_2"/>
    <property type="match status" value="1"/>
</dbReference>
<feature type="domain" description="Polymerase nucleotidyl transferase" evidence="1">
    <location>
        <begin position="29"/>
        <end position="74"/>
    </location>
</feature>
<evidence type="ECO:0000313" key="2">
    <source>
        <dbReference type="EMBL" id="RKQ12424.1"/>
    </source>
</evidence>
<dbReference type="GO" id="GO:0016779">
    <property type="term" value="F:nucleotidyltransferase activity"/>
    <property type="evidence" value="ECO:0007669"/>
    <property type="project" value="InterPro"/>
</dbReference>
<gene>
    <name evidence="2" type="ORF">D8M05_18290</name>
</gene>
<reference evidence="2 3" key="1">
    <citation type="journal article" date="2015" name="Antonie Van Leeuwenhoek">
        <title>Oceanobacillus bengalensis sp. nov., a bacterium isolated from seawater of the Bay of Bengal.</title>
        <authorList>
            <person name="Yongchang O."/>
            <person name="Xiang W."/>
            <person name="Wang G."/>
        </authorList>
    </citation>
    <scope>NUCLEOTIDE SEQUENCE [LARGE SCALE GENOMIC DNA]</scope>
    <source>
        <strain evidence="2 3">MCCC 1K00260</strain>
    </source>
</reference>
<organism evidence="2 3">
    <name type="scientific">Oceanobacillus bengalensis</name>
    <dbReference type="NCBI Taxonomy" id="1435466"/>
    <lineage>
        <taxon>Bacteria</taxon>
        <taxon>Bacillati</taxon>
        <taxon>Bacillota</taxon>
        <taxon>Bacilli</taxon>
        <taxon>Bacillales</taxon>
        <taxon>Bacillaceae</taxon>
        <taxon>Oceanobacillus</taxon>
    </lineage>
</organism>
<evidence type="ECO:0000313" key="3">
    <source>
        <dbReference type="Proteomes" id="UP000281813"/>
    </source>
</evidence>
<dbReference type="AlphaFoldDB" id="A0A494YS10"/>
<dbReference type="EMBL" id="RBZO01000043">
    <property type="protein sequence ID" value="RKQ12424.1"/>
    <property type="molecule type" value="Genomic_DNA"/>
</dbReference>
<keyword evidence="3" id="KW-1185">Reference proteome</keyword>
<sequence length="239" mass="27381">MGDFNKLEPVKAAQKFIGNYFPYCDGALLAGSVVRGEATITSDLDIVIFDKAYRSSYRESVIEDDWPIEVFVHNLNSYKDYFKSDYKRARPSLPRMVSEGIILKDNGVIDSIKCEAKELLSKGPEKWSTEIINTKRYFITDTIDDFIGCNNRAEGIFIANTLAELVSEFVLRTNNRWIGTSKWIIRSIRDYDTSFAEQFVEAFDIFYRDGAKDDVIQLVDEILYPYGGRLFDGFSLGKK</sequence>
<dbReference type="Gene3D" id="3.30.460.10">
    <property type="entry name" value="Beta Polymerase, domain 2"/>
    <property type="match status" value="1"/>
</dbReference>
<dbReference type="SUPFAM" id="SSF81301">
    <property type="entry name" value="Nucleotidyltransferase"/>
    <property type="match status" value="1"/>
</dbReference>
<dbReference type="OrthoDB" id="43980at2"/>
<proteinExistence type="predicted"/>
<evidence type="ECO:0000259" key="1">
    <source>
        <dbReference type="Pfam" id="PF01909"/>
    </source>
</evidence>
<dbReference type="RefSeq" id="WP_121134406.1">
    <property type="nucleotide sequence ID" value="NZ_JBHUFK010000058.1"/>
</dbReference>